<dbReference type="GO" id="GO:0005886">
    <property type="term" value="C:plasma membrane"/>
    <property type="evidence" value="ECO:0007669"/>
    <property type="project" value="UniProtKB-SubCell"/>
</dbReference>
<dbReference type="SUPFAM" id="SSF46966">
    <property type="entry name" value="Spectrin repeat"/>
    <property type="match status" value="27"/>
</dbReference>
<dbReference type="Pfam" id="PF17902">
    <property type="entry name" value="SH3_10"/>
    <property type="match status" value="1"/>
</dbReference>
<dbReference type="PROSITE" id="PS00018">
    <property type="entry name" value="EF_HAND_1"/>
    <property type="match status" value="2"/>
</dbReference>
<evidence type="ECO:0000256" key="15">
    <source>
        <dbReference type="ARBA" id="ARBA00023273"/>
    </source>
</evidence>
<keyword evidence="19" id="KW-1133">Transmembrane helix</keyword>
<feature type="coiled-coil region" evidence="17">
    <location>
        <begin position="3040"/>
        <end position="3070"/>
    </location>
</feature>
<evidence type="ECO:0000313" key="24">
    <source>
        <dbReference type="Ensembl" id="ENSDLAP00005053681.2"/>
    </source>
</evidence>
<feature type="coiled-coil region" evidence="17">
    <location>
        <begin position="5677"/>
        <end position="5704"/>
    </location>
</feature>
<dbReference type="GO" id="GO:0008017">
    <property type="term" value="F:microtubule binding"/>
    <property type="evidence" value="ECO:0007669"/>
    <property type="project" value="InterPro"/>
</dbReference>
<evidence type="ECO:0000259" key="20">
    <source>
        <dbReference type="PROSITE" id="PS50002"/>
    </source>
</evidence>
<dbReference type="Pfam" id="PF21019">
    <property type="entry name" value="Spectrin_3"/>
    <property type="match status" value="1"/>
</dbReference>
<keyword evidence="25" id="KW-1185">Reference proteome</keyword>
<dbReference type="FunFam" id="1.20.58.60:FF:000001">
    <property type="entry name" value="Microtubule-actin cross-linking factor 1"/>
    <property type="match status" value="4"/>
</dbReference>
<feature type="coiled-coil region" evidence="17">
    <location>
        <begin position="4916"/>
        <end position="4994"/>
    </location>
</feature>
<reference evidence="24" key="2">
    <citation type="submission" date="2025-09" db="UniProtKB">
        <authorList>
            <consortium name="Ensembl"/>
        </authorList>
    </citation>
    <scope>IDENTIFICATION</scope>
</reference>
<evidence type="ECO:0000256" key="9">
    <source>
        <dbReference type="ARBA" id="ARBA00022723"/>
    </source>
</evidence>
<feature type="coiled-coil region" evidence="17">
    <location>
        <begin position="3476"/>
        <end position="3537"/>
    </location>
</feature>
<dbReference type="PROSITE" id="PS00019">
    <property type="entry name" value="ACTININ_1"/>
    <property type="match status" value="1"/>
</dbReference>
<dbReference type="InterPro" id="IPR018159">
    <property type="entry name" value="Spectrin/alpha-actinin"/>
</dbReference>
<dbReference type="FunFam" id="1.20.58.60:FF:000016">
    <property type="entry name" value="Microtubule-actin cross-linking factor 1"/>
    <property type="match status" value="1"/>
</dbReference>
<dbReference type="PROSITE" id="PS50021">
    <property type="entry name" value="CH"/>
    <property type="match status" value="2"/>
</dbReference>
<dbReference type="SMART" id="SM00033">
    <property type="entry name" value="CH"/>
    <property type="match status" value="2"/>
</dbReference>
<feature type="region of interest" description="Disordered" evidence="18">
    <location>
        <begin position="6077"/>
        <end position="6098"/>
    </location>
</feature>
<protein>
    <submittedName>
        <fullName evidence="24">Dystonin</fullName>
    </submittedName>
</protein>
<name>A0A8C4NX57_DICLA</name>
<dbReference type="InterPro" id="IPR049538">
    <property type="entry name" value="PCN-like_spectrin-like_rpt"/>
</dbReference>
<dbReference type="InterPro" id="IPR036872">
    <property type="entry name" value="CH_dom_sf"/>
</dbReference>
<dbReference type="PROSITE" id="PS50222">
    <property type="entry name" value="EF_HAND_2"/>
    <property type="match status" value="2"/>
</dbReference>
<evidence type="ECO:0000256" key="16">
    <source>
        <dbReference type="PROSITE-ProRule" id="PRU00192"/>
    </source>
</evidence>
<feature type="coiled-coil region" evidence="17">
    <location>
        <begin position="3782"/>
        <end position="3816"/>
    </location>
</feature>
<keyword evidence="19" id="KW-0812">Transmembrane</keyword>
<feature type="domain" description="Calponin-homology (CH)" evidence="21">
    <location>
        <begin position="210"/>
        <end position="313"/>
    </location>
</feature>
<dbReference type="Gene3D" id="3.30.160.780">
    <property type="match status" value="1"/>
</dbReference>
<dbReference type="Gene3D" id="1.20.58.1060">
    <property type="match status" value="1"/>
</dbReference>
<dbReference type="CDD" id="cd00176">
    <property type="entry name" value="SPEC"/>
    <property type="match status" value="16"/>
</dbReference>
<feature type="coiled-coil region" evidence="17">
    <location>
        <begin position="5168"/>
        <end position="5206"/>
    </location>
</feature>
<evidence type="ECO:0000256" key="19">
    <source>
        <dbReference type="SAM" id="Phobius"/>
    </source>
</evidence>
<dbReference type="InterPro" id="IPR001589">
    <property type="entry name" value="Actinin_actin-bd_CS"/>
</dbReference>
<dbReference type="InterPro" id="IPR035915">
    <property type="entry name" value="Plakin_repeat_sf"/>
</dbReference>
<evidence type="ECO:0000259" key="21">
    <source>
        <dbReference type="PROSITE" id="PS50021"/>
    </source>
</evidence>
<feature type="region of interest" description="Disordered" evidence="18">
    <location>
        <begin position="125"/>
        <end position="192"/>
    </location>
</feature>
<evidence type="ECO:0000256" key="11">
    <source>
        <dbReference type="ARBA" id="ARBA00022837"/>
    </source>
</evidence>
<keyword evidence="8" id="KW-0493">Microtubule</keyword>
<evidence type="ECO:0000256" key="4">
    <source>
        <dbReference type="ARBA" id="ARBA00022443"/>
    </source>
</evidence>
<dbReference type="FunFam" id="1.20.58.60:FF:000012">
    <property type="entry name" value="Microtubule-actin cross-linking factor 1"/>
    <property type="match status" value="1"/>
</dbReference>
<accession>A0A8C4NX57</accession>
<dbReference type="GO" id="GO:0031581">
    <property type="term" value="P:hemidesmosome assembly"/>
    <property type="evidence" value="ECO:0007669"/>
    <property type="project" value="TreeGrafter"/>
</dbReference>
<dbReference type="Gene3D" id="3.90.1290.10">
    <property type="entry name" value="Plakin repeat"/>
    <property type="match status" value="2"/>
</dbReference>
<dbReference type="InterPro" id="IPR001452">
    <property type="entry name" value="SH3_domain"/>
</dbReference>
<comment type="subcellular location">
    <subcellularLocation>
        <location evidence="1">Cell membrane</location>
    </subcellularLocation>
    <subcellularLocation>
        <location evidence="3">Cell projection</location>
    </subcellularLocation>
    <subcellularLocation>
        <location evidence="2">Cytoplasm</location>
        <location evidence="2">Cytoskeleton</location>
    </subcellularLocation>
</comment>
<dbReference type="GO" id="GO:0005737">
    <property type="term" value="C:cytoplasm"/>
    <property type="evidence" value="ECO:0007669"/>
    <property type="project" value="TreeGrafter"/>
</dbReference>
<dbReference type="Gene3D" id="2.30.30.40">
    <property type="entry name" value="SH3 Domains"/>
    <property type="match status" value="1"/>
</dbReference>
<dbReference type="SMART" id="SM00150">
    <property type="entry name" value="SPEC"/>
    <property type="match status" value="31"/>
</dbReference>
<dbReference type="InterPro" id="IPR036534">
    <property type="entry name" value="GAR_dom_sf"/>
</dbReference>
<dbReference type="CDD" id="cd00051">
    <property type="entry name" value="EFh"/>
    <property type="match status" value="1"/>
</dbReference>
<evidence type="ECO:0000256" key="2">
    <source>
        <dbReference type="ARBA" id="ARBA00004245"/>
    </source>
</evidence>
<evidence type="ECO:0000256" key="13">
    <source>
        <dbReference type="ARBA" id="ARBA00023203"/>
    </source>
</evidence>
<dbReference type="PROSITE" id="PS50002">
    <property type="entry name" value="SH3"/>
    <property type="match status" value="1"/>
</dbReference>
<evidence type="ECO:0000256" key="8">
    <source>
        <dbReference type="ARBA" id="ARBA00022701"/>
    </source>
</evidence>
<dbReference type="FunFam" id="1.20.58.60:FF:000025">
    <property type="entry name" value="microtubule-actin cross-linking factor 1"/>
    <property type="match status" value="1"/>
</dbReference>
<dbReference type="Pfam" id="PF21097">
    <property type="entry name" value="SR_plectin_7"/>
    <property type="match status" value="1"/>
</dbReference>
<feature type="compositionally biased region" description="Basic and acidic residues" evidence="18">
    <location>
        <begin position="2611"/>
        <end position="2621"/>
    </location>
</feature>
<dbReference type="FunFam" id="2.30.30.40:FF:000011">
    <property type="entry name" value="Microtubule-actin cross-linking factor 1"/>
    <property type="match status" value="1"/>
</dbReference>
<dbReference type="SMART" id="SM00054">
    <property type="entry name" value="EFh"/>
    <property type="match status" value="2"/>
</dbReference>
<dbReference type="SMART" id="SM00243">
    <property type="entry name" value="GAS2"/>
    <property type="match status" value="1"/>
</dbReference>
<dbReference type="CDD" id="cd21236">
    <property type="entry name" value="CH_DYST_rpt1"/>
    <property type="match status" value="1"/>
</dbReference>
<feature type="compositionally biased region" description="Low complexity" evidence="18">
    <location>
        <begin position="135"/>
        <end position="150"/>
    </location>
</feature>
<dbReference type="FunFam" id="1.20.58.60:FF:000008">
    <property type="entry name" value="microtubule-actin cross-linking factor 1"/>
    <property type="match status" value="2"/>
</dbReference>
<dbReference type="Gene3D" id="1.10.418.10">
    <property type="entry name" value="Calponin-like domain"/>
    <property type="match status" value="2"/>
</dbReference>
<dbReference type="InterPro" id="IPR018247">
    <property type="entry name" value="EF_Hand_1_Ca_BS"/>
</dbReference>
<keyword evidence="15" id="KW-0966">Cell projection</keyword>
<dbReference type="GeneTree" id="ENSGT00940000155008"/>
<dbReference type="SUPFAM" id="SSF47576">
    <property type="entry name" value="Calponin-homology domain, CH-domain"/>
    <property type="match status" value="1"/>
</dbReference>
<proteinExistence type="predicted"/>
<dbReference type="Gene3D" id="3.30.920.20">
    <property type="entry name" value="Gas2-like domain"/>
    <property type="match status" value="1"/>
</dbReference>
<feature type="coiled-coil region" evidence="17">
    <location>
        <begin position="2673"/>
        <end position="2714"/>
    </location>
</feature>
<dbReference type="GO" id="GO:0042995">
    <property type="term" value="C:cell projection"/>
    <property type="evidence" value="ECO:0007669"/>
    <property type="project" value="UniProtKB-SubCell"/>
</dbReference>
<keyword evidence="7" id="KW-0597">Phosphoprotein</keyword>
<feature type="compositionally biased region" description="Polar residues" evidence="18">
    <location>
        <begin position="6166"/>
        <end position="6176"/>
    </location>
</feature>
<keyword evidence="4 16" id="KW-0728">SH3 domain</keyword>
<dbReference type="InterPro" id="IPR041573">
    <property type="entry name" value="Desmoplakin_Spectrin-like"/>
</dbReference>
<evidence type="ECO:0000256" key="7">
    <source>
        <dbReference type="ARBA" id="ARBA00022553"/>
    </source>
</evidence>
<dbReference type="InterPro" id="IPR001715">
    <property type="entry name" value="CH_dom"/>
</dbReference>
<feature type="coiled-coil region" evidence="17">
    <location>
        <begin position="1276"/>
        <end position="1313"/>
    </location>
</feature>
<dbReference type="Pfam" id="PF00435">
    <property type="entry name" value="Spectrin"/>
    <property type="match status" value="20"/>
</dbReference>
<dbReference type="GO" id="GO:0042060">
    <property type="term" value="P:wound healing"/>
    <property type="evidence" value="ECO:0007669"/>
    <property type="project" value="TreeGrafter"/>
</dbReference>
<dbReference type="GO" id="GO:0005925">
    <property type="term" value="C:focal adhesion"/>
    <property type="evidence" value="ECO:0007669"/>
    <property type="project" value="TreeGrafter"/>
</dbReference>
<keyword evidence="10" id="KW-0677">Repeat</keyword>
<feature type="domain" description="SH3" evidence="20">
    <location>
        <begin position="1064"/>
        <end position="1121"/>
    </location>
</feature>
<feature type="compositionally biased region" description="Polar residues" evidence="18">
    <location>
        <begin position="125"/>
        <end position="134"/>
    </location>
</feature>
<dbReference type="Pfam" id="PF00307">
    <property type="entry name" value="CH"/>
    <property type="match status" value="2"/>
</dbReference>
<dbReference type="FunFam" id="1.10.238.10:FF:000013">
    <property type="entry name" value="Microtubule-actin cross-linking factor 1"/>
    <property type="match status" value="1"/>
</dbReference>
<dbReference type="FunFam" id="1.20.58.60:FF:000093">
    <property type="entry name" value="dystonin isoform X1"/>
    <property type="match status" value="1"/>
</dbReference>
<dbReference type="FunFam" id="3.30.920.20:FF:000002">
    <property type="entry name" value="dystonin isoform X1"/>
    <property type="match status" value="1"/>
</dbReference>
<dbReference type="Pfam" id="PF18373">
    <property type="entry name" value="Spectrin_2"/>
    <property type="match status" value="1"/>
</dbReference>
<evidence type="ECO:0000256" key="1">
    <source>
        <dbReference type="ARBA" id="ARBA00004236"/>
    </source>
</evidence>
<feature type="coiled-coil region" evidence="17">
    <location>
        <begin position="918"/>
        <end position="945"/>
    </location>
</feature>
<evidence type="ECO:0000256" key="10">
    <source>
        <dbReference type="ARBA" id="ARBA00022737"/>
    </source>
</evidence>
<dbReference type="PANTHER" id="PTHR23169:SF24">
    <property type="entry name" value="DYSTONIN"/>
    <property type="match status" value="1"/>
</dbReference>
<keyword evidence="14" id="KW-0206">Cytoskeleton</keyword>
<feature type="compositionally biased region" description="Polar residues" evidence="18">
    <location>
        <begin position="6084"/>
        <end position="6094"/>
    </location>
</feature>
<dbReference type="FunFam" id="1.10.418.10:FF:000017">
    <property type="entry name" value="Microtubule-actin cross-linking factor 1"/>
    <property type="match status" value="1"/>
</dbReference>
<feature type="compositionally biased region" description="Basic residues" evidence="18">
    <location>
        <begin position="75"/>
        <end position="85"/>
    </location>
</feature>
<dbReference type="GO" id="GO:0005882">
    <property type="term" value="C:intermediate filament"/>
    <property type="evidence" value="ECO:0007669"/>
    <property type="project" value="TreeGrafter"/>
</dbReference>
<dbReference type="SMART" id="SM00250">
    <property type="entry name" value="PLEC"/>
    <property type="match status" value="4"/>
</dbReference>
<evidence type="ECO:0000256" key="12">
    <source>
        <dbReference type="ARBA" id="ARBA00023136"/>
    </source>
</evidence>
<dbReference type="InterPro" id="IPR001101">
    <property type="entry name" value="Plectin_repeat"/>
</dbReference>
<feature type="compositionally biased region" description="Low complexity" evidence="18">
    <location>
        <begin position="6131"/>
        <end position="6140"/>
    </location>
</feature>
<feature type="compositionally biased region" description="Polar residues" evidence="18">
    <location>
        <begin position="6141"/>
        <end position="6158"/>
    </location>
</feature>
<dbReference type="FunFam" id="1.20.58.60:FF:000009">
    <property type="entry name" value="dystonin isoform X1"/>
    <property type="match status" value="1"/>
</dbReference>
<keyword evidence="13" id="KW-0009">Actin-binding</keyword>
<dbReference type="GO" id="GO:0030056">
    <property type="term" value="C:hemidesmosome"/>
    <property type="evidence" value="ECO:0007669"/>
    <property type="project" value="TreeGrafter"/>
</dbReference>
<dbReference type="SUPFAM" id="SSF143575">
    <property type="entry name" value="GAS2 domain-like"/>
    <property type="match status" value="1"/>
</dbReference>
<evidence type="ECO:0000256" key="18">
    <source>
        <dbReference type="SAM" id="MobiDB-lite"/>
    </source>
</evidence>
<dbReference type="InterPro" id="IPR003108">
    <property type="entry name" value="GAR_dom"/>
</dbReference>
<evidence type="ECO:0000256" key="17">
    <source>
        <dbReference type="SAM" id="Coils"/>
    </source>
</evidence>
<dbReference type="FunFam" id="1.10.418.10:FF:000002">
    <property type="entry name" value="Microtubule-actin cross-linking factor 1"/>
    <property type="match status" value="1"/>
</dbReference>
<feature type="region of interest" description="Disordered" evidence="18">
    <location>
        <begin position="5820"/>
        <end position="5854"/>
    </location>
</feature>
<dbReference type="Pfam" id="PF00681">
    <property type="entry name" value="Plectin"/>
    <property type="match status" value="1"/>
</dbReference>
<dbReference type="Ensembl" id="ENSDLAT00005057070.2">
    <property type="protein sequence ID" value="ENSDLAP00005053681.2"/>
    <property type="gene ID" value="ENSDLAG00005021489.2"/>
</dbReference>
<dbReference type="SUPFAM" id="SSF47473">
    <property type="entry name" value="EF-hand"/>
    <property type="match status" value="1"/>
</dbReference>
<keyword evidence="17" id="KW-0175">Coiled coil</keyword>
<keyword evidence="6" id="KW-0963">Cytoplasm</keyword>
<dbReference type="PROSITE" id="PS00020">
    <property type="entry name" value="ACTININ_2"/>
    <property type="match status" value="1"/>
</dbReference>
<keyword evidence="12 19" id="KW-0472">Membrane</keyword>
<feature type="compositionally biased region" description="Low complexity" evidence="18">
    <location>
        <begin position="6177"/>
        <end position="6190"/>
    </location>
</feature>
<feature type="domain" description="EF-hand" evidence="22">
    <location>
        <begin position="5919"/>
        <end position="5954"/>
    </location>
</feature>
<dbReference type="InterPro" id="IPR002017">
    <property type="entry name" value="Spectrin_repeat"/>
</dbReference>
<evidence type="ECO:0000259" key="22">
    <source>
        <dbReference type="PROSITE" id="PS50222"/>
    </source>
</evidence>
<feature type="compositionally biased region" description="Low complexity" evidence="18">
    <location>
        <begin position="6237"/>
        <end position="6247"/>
    </location>
</feature>
<evidence type="ECO:0000256" key="5">
    <source>
        <dbReference type="ARBA" id="ARBA00022475"/>
    </source>
</evidence>
<dbReference type="GO" id="GO:0005874">
    <property type="term" value="C:microtubule"/>
    <property type="evidence" value="ECO:0007669"/>
    <property type="project" value="UniProtKB-KW"/>
</dbReference>
<feature type="region of interest" description="Disordered" evidence="18">
    <location>
        <begin position="72"/>
        <end position="113"/>
    </location>
</feature>
<dbReference type="Pfam" id="PF13499">
    <property type="entry name" value="EF-hand_7"/>
    <property type="match status" value="1"/>
</dbReference>
<dbReference type="SUPFAM" id="SSF75399">
    <property type="entry name" value="Plakin repeat"/>
    <property type="match status" value="2"/>
</dbReference>
<feature type="domain" description="GAR" evidence="23">
    <location>
        <begin position="5995"/>
        <end position="6073"/>
    </location>
</feature>
<dbReference type="GO" id="GO:0003779">
    <property type="term" value="F:actin binding"/>
    <property type="evidence" value="ECO:0007669"/>
    <property type="project" value="UniProtKB-KW"/>
</dbReference>
<feature type="region of interest" description="Disordered" evidence="18">
    <location>
        <begin position="6120"/>
        <end position="6199"/>
    </location>
</feature>
<reference evidence="24" key="1">
    <citation type="submission" date="2025-08" db="UniProtKB">
        <authorList>
            <consortium name="Ensembl"/>
        </authorList>
    </citation>
    <scope>IDENTIFICATION</scope>
</reference>
<feature type="region of interest" description="Disordered" evidence="18">
    <location>
        <begin position="2571"/>
        <end position="2628"/>
    </location>
</feature>
<evidence type="ECO:0000313" key="25">
    <source>
        <dbReference type="Proteomes" id="UP000694389"/>
    </source>
</evidence>
<dbReference type="Gene3D" id="1.20.58.60">
    <property type="match status" value="27"/>
</dbReference>
<dbReference type="PANTHER" id="PTHR23169">
    <property type="entry name" value="ENVOPLAKIN"/>
    <property type="match status" value="1"/>
</dbReference>
<feature type="compositionally biased region" description="Polar residues" evidence="18">
    <location>
        <begin position="6262"/>
        <end position="6287"/>
    </location>
</feature>
<feature type="domain" description="Calponin-homology (CH)" evidence="21">
    <location>
        <begin position="326"/>
        <end position="430"/>
    </location>
</feature>
<dbReference type="InterPro" id="IPR041615">
    <property type="entry name" value="Desmoplakin_SH3"/>
</dbReference>
<dbReference type="InterPro" id="IPR002048">
    <property type="entry name" value="EF_hand_dom"/>
</dbReference>
<feature type="coiled-coil region" evidence="17">
    <location>
        <begin position="2498"/>
        <end position="2555"/>
    </location>
</feature>
<dbReference type="Pfam" id="PF02187">
    <property type="entry name" value="GAS2"/>
    <property type="match status" value="1"/>
</dbReference>
<keyword evidence="11" id="KW-0106">Calcium</keyword>
<feature type="domain" description="EF-hand" evidence="22">
    <location>
        <begin position="5955"/>
        <end position="5990"/>
    </location>
</feature>
<evidence type="ECO:0000259" key="23">
    <source>
        <dbReference type="PROSITE" id="PS51460"/>
    </source>
</evidence>
<evidence type="ECO:0000256" key="3">
    <source>
        <dbReference type="ARBA" id="ARBA00004316"/>
    </source>
</evidence>
<feature type="coiled-coil region" evidence="17">
    <location>
        <begin position="1627"/>
        <end position="1703"/>
    </location>
</feature>
<evidence type="ECO:0000256" key="6">
    <source>
        <dbReference type="ARBA" id="ARBA00022490"/>
    </source>
</evidence>
<dbReference type="Gene3D" id="1.10.238.10">
    <property type="entry name" value="EF-hand"/>
    <property type="match status" value="1"/>
</dbReference>
<dbReference type="PROSITE" id="PS51460">
    <property type="entry name" value="GAR"/>
    <property type="match status" value="1"/>
</dbReference>
<keyword evidence="9" id="KW-0479">Metal-binding</keyword>
<feature type="region of interest" description="Disordered" evidence="18">
    <location>
        <begin position="6228"/>
        <end position="6315"/>
    </location>
</feature>
<feature type="transmembrane region" description="Helical" evidence="19">
    <location>
        <begin position="13"/>
        <end position="38"/>
    </location>
</feature>
<dbReference type="FunFam" id="1.20.58.60:FF:000010">
    <property type="entry name" value="plectin isoform X2"/>
    <property type="match status" value="1"/>
</dbReference>
<dbReference type="Pfam" id="PF21020">
    <property type="entry name" value="Spectrin_4"/>
    <property type="match status" value="1"/>
</dbReference>
<evidence type="ECO:0000256" key="14">
    <source>
        <dbReference type="ARBA" id="ARBA00023212"/>
    </source>
</evidence>
<feature type="coiled-coil region" evidence="17">
    <location>
        <begin position="2410"/>
        <end position="2467"/>
    </location>
</feature>
<dbReference type="InterPro" id="IPR043197">
    <property type="entry name" value="Plakin"/>
</dbReference>
<dbReference type="InterPro" id="IPR011992">
    <property type="entry name" value="EF-hand-dom_pair"/>
</dbReference>
<dbReference type="Proteomes" id="UP000694389">
    <property type="component" value="Unassembled WGS sequence"/>
</dbReference>
<sequence>MIAAAFLVLLRPYSIQCVLLLLLLLLGTIATILFFCCWHRRLRNGKHPIKSVLSGRTKSRVGLRTHHFRSEGFRHSPRHARRSIHARVTEEKPNLVEIPESEPESSSSLRKRKVKKRVLPEFYQSVQVTPTRKPSSSSGNPSLHGSMSSSADFSDEDDYSVKSGSASPAPGDTLPWNLPRHERSKRKIQGGSVLDPAERAVLRIADERDRVQKKTFTKWINQHLVKVRKHINDLYEDLRDGHNLISLLEVLSGDTLPRERGRMRFHRLQNVQIALDYLKRRQVKLVNIRNDDITDGNPKLTLGLIWTIILHFQISEIHVTGESEDMTAKERLLLWSKQITEGYVGVRCDNFTTSWRDGRLLNAIIHKYRPDMVDMSYVSTQTNRSNLEHAFSVAEQLGVARLLDPEDVDVQSPDEKSVITYVSTLYDAFPKVPDGVDGISPNDVDIKWVEYQNMIKYLSQWIKHNVAIMSDRSFPNNPVELKALYTQYLQFKEHEIPLKENEKTKIKNLYKMLEMWIEFGRIQLPQDHHPNDVEKEWGKLIIAMLEREKSLRPEVERLEMLQQIANRVQRDCVNGEDKLALARTALQSDAKRLESGIQFLNEAEIAGYLLECENILRQQVVDIQILLDGKFPFADQLVQRVSKLRDELLALRAECSSVYSKGRTLTTEQTKMMISGITQSLNSGFSQNINTSLTPALTPALTPGGLGTPGSTFTSSLTPCLTPSLTPALTPGLQPTSVQSYMGSGGGMDPGSLRQLKHMQIRKPLLKSSLADSNMTEEEVNMKFVQDLLNWVEEMQLQLDRSEWGSDLPSVEMHLENHKSVHRAIEDFQMSLKDAKLSEIQMNLPLKLTYSDKLNKLERQYERLLSCSRERQSHLESLHDFVSQATQELIWLNEKEEEEVAFDWSDRNSNISKKRDYHADLMRELDEKEEVIKSVQDKAERLMLKNHPARLTIEAYRAAMQTQWSWILQLCSCVEQHLKENAVYFEFFSDAKESMDYLKSLQDAIQRKYSCDRTSSLHRLEDLIQESMDEKEQLLQYRSTVAGLVGRAKNIVQLRPRNPESPVRSSIPVKAICDYRQIEITIYKDDECVLANNSHRAKWKVINPAGNEAMVPSVCFTVPPPNKEAVDMATRTEQLYQNVLALWHHSHVNMKSVVSWHYLMADIRAIRNWNVSSIKTMLQGDHQQVLSNLQSHFDEFLEDSEESEVFTVADCAQLERDVVACKEYYQELLRSAEREEHEESVYNHYISEIRNFRMHLEAHEEHLIRQLRTPLERDDLEQSLQRITEHEKKTAELNKLKEDLDVMKDKCELFLRQAAGAPSVQTLSSELTVLVQSMSQVNSMSSIYMDKLKTVSLVVKHSQSAEALVKTYESKLYEEDAMNSDVKSIESVISTLKQWRSEIDEKQEVFHDMEDELQKARVISDRMFKVHNERDFDLDWHKEKADQLSERWQNIHSQIDNRLRDLDGISKSLKHYRDSYSCLDEWVREMEVAQLKAQENKPEDSKALAELLNKQKVLVAEIEQTQSRIDECQKYSEQYSSSIKDYELQLMTFRAMVDSQHKSPLKKRRMQSSSDAIQQEFMDLRTRYTALVTLMTQYVKFASETLRRTEDEEVRDSYFNTSWLPIFPKTKAELQKESADSQTNLNKVKALDDELFKHKHSIKGLTSSSEKTTENLKQEIYGLQNDKKATERKVENLNVKLSESGRQLCLESALSQRFLEMSELDSYRNGLLSIYEIADIIFSRMVVVEDVNSPIAGLWDVSRRKRLSVLQGFQQGFTDRATALRLLEAQVCTGGICDPSSGEKVTLSEALKRGLLDEALNQQLQQFEQAFNGIIHPKTSKTLSVKEVSDGLQVYYTGDALTLERAFQCGLIPASVYIKILQRQKTCQDVSLLEPVQEVEPCEVNSMILKCLSGNKSLTLGRDVHTLRSFHDGLSDQETTSGLLSVQMDVDDPKEGQNITAEDVMSSTGSIQNGDGLKVDAAIQCDLMSSSSTLTILGNQQFMGIVLPSSGEIQTVSTSFQYEQQITTNEFTSRLFSNREKIAAFYVPESSEVVDITSAIQNGLIDSYTAEILKSIEIPDVFPDVDHLNEKFSSWLMYKKLTVDGRYHAADCLKVDNIPTHTEAKQLFISYLMINSYIDPRSGQRVLILDKQLNKMVKIFLEDSILSENTEKNVTSLTLTVGDVSEQEDLEIPLYINEETEELMRYTQHTSDPHNFVSSVNGRIIPDQMCSFIQSLESQLSRLGGVLTADLEKAKQLLNSADEGIPIQIHQDLASTYLELEPNFTAVSQMCVERSHSLIQAMETGKVSVHYQWLKYSDVTVASELLKHSYFHLFFQDTENNLLKEARLKLEDITFDIQCFISEHTQFLSPAQSSYLLKFLSTTQRAFRDQTERLVTQRSLLCGILTLCVFILVIQSLLAKHKEFTEKLEEVCDNLTLTENHLIGHQQQAENAECVTDLQQYQQEHQALQKDVLTNASALNEVITSTKKFLEENRSKLLPDQIAMLESKLEEAKSKAKLIDQRAEESRKDLEKVVTTAIKQESEKVRAAAVERLEESKNKIEGLLDWISNIGNENQSGLDQTDHISKENGNVPEKTFDRGLIKEDDDANGNALQTTEKDSGRESSGKNDASLDLDKQYDRVKAHHQEILSQQQDLILATQSAQALLDKKANMLSPEEKEKLQKNIQELKGRYEASLTQAEQQMKQVQCVQEELKKFQNDCEEFEGWLDQAEGEIEELGCPAGSLNILGDKLQRQKSFSEDVISHKGDLRFITISGQKVLDVAKACGLDDPAAKNAPLHVDTSGTCLAVKDKLDSAASRYKTLHSQCNQLGNNLKDVVDKYKKYDDSSAGLLEWLNGSEEEARKQQSEAIAADPQTLQKQLEETKALQGQMTGHQTAIDTLRKTAESLITSEGDLLSNSDEIQETVDDIVERYDNLSKSVSDRNEKLQITLTRSMSVQDGLDEMMGWMEGVEASVKEKGQIPLDSASIGDILSKEAALEQDIASRQSSISAMKAKVKKFVETADPSAAALLQSKMDTLSQRFSDACDKHKQKVSQLEQLKEKVEEFETVADKVQQFVVKRSQDLHETDGPGKTFNELSQLMQDTKAEMAEHASDLETLQTLSKELSEISPDGNTAQIQSKIDNLSNIFSTFKDTVKEKEEEVSSCQDQLGEFRSAASALTKWLEQTNEKVPAVQQSSSEKSLEKDLQIVTNYLMFSELMVIQQNMSFVNEGYASLGEMLKSRAAELNSSVQEVKEAQKETDNMMKWLKDMKKTAASWNNAATEKDSVKTQIEQQKAFEDDMKQKQEQLQKLRDKLLNLIKTHPNSPEAEKWKQMLAEIDAAWADVSGSVEERKQHLEQSNKNLNIFQTTELQLGQWLSEKELMMSVLGPLSIDPNMLKMQKQQVQILQNEFKSRKPQYEQLEEAASAILSSSGNQDPSSGKLVREQLAAVTQKWQGLTEKLDQRDSLIDQAVVKTGQFQELLRSLSQTASQLETELTNHQGQSTQPNAVKKQLEEVHNISGQLREERKKLKEAEVINAELIAMVTEDYLKADLARQLETVSKPFKQLEEKQLNSTFASSQQFHQTSKDFQSWLGEKIQDQSKPQPISAKVETLQQALEEHSKLQKALSEHEEAYNTITGEGEMLLQNTDGAEKLALQGQLSTLSSNWEEVKKNSVEQADKLQTALQRSLKYQEHAEKLSSWVQECEASEGRVKLTVDPVDVESSISQVKALQKDVDKHRGMVEQLNASADSLLEVANLDTESVKEEKASIGKRVDNVVEGLQSKRESLEKISHTVKEFNDAYKEAKAQLEGAQKQVDAYESQGAQAHSNKNLTNMKAQHKSLEGVQNQVEHLKSLAKDLVVDVPDADGVTDLLLQADSVEKDYSTLNKKLEDTCQVLEGKLQGIGQFQNSIREMFTCFTDLDDELDSMAPVDLDLATLKEQRESIQSFVSKLQELMANTANAGDSCKKMLETETSPDLLGLKRDLDALSKQCGKLLDRAKGREVQVQSTLTKLEELYGKLHQAQDKLCSAVDKEASQEAVGMETDIINQQLEAFKAFQKDDIDPLQTQLQDINFLGQGLIQTAAKGTSTRKLEDDLEEVNTKWNTLNKKRYWQSQLHEALLHCGRFQDALESLLSWLTDTEELMANQKPPSAEFKVVKAQIQEQKLLQRLLDDRKPTVELIKKEGGKVAELAESVDKEKVAKEIECLGQRWDALLKKAENRSQLESILVVTQQFYETLEPLSEWLAATEKQVANSEPIGTETSKLEDQISQHKALEEEIMNHSKDLFQAVSLGQMLKTVSSVDDKEFVQSRLDTTQASYIELQERCRRKAEMLQQALANAQLFGEDEVALMNWLNEVYTRLSEVSVEDYNIDVLEKQLAEQRALQSDIELRKQNVDQAICNGMELLKQTTGDEVIVIQGKLDGIKTKYAEINSMSDNVLKKLERVLSLSTKLQHTHDDLGSWLEKAEAESSAFADQEPVGEQLIHAQSRQKALLKETKDQKPTIDKLNELSSSLLDLIPWHTREGLDKLVTEDNERYRAVCDTITQQVDQINAEILKSQQFEQAADTELSWLTEAERKLLSMAEIRLEQDQTTAQLQAQKIFSMDIMRHKDTVDDIVKTGKAIMNSKNPEEKETLKAKMQTLLEKYGIVSQLNSERCLQLERAQSLASQFWETYEEMWPWLQETLSNFSHLPPPAIEYETLRQQQEELRQMRELIAEHKPHIDKMNKTGPQLLELSPVEGEPIREKYTATDQLYTQLKADVKQRAATLDEAISKSTQFHDKIDPMLESLERIAERLRQPPSISVEVDKIKEQITENKAVSMDLEKLQPSYETLKQRGEEMIARSEGADKDISAKAVQDKLDHMVFLWSDIQALLEEREAKLLDVMDLADKFWCDHCALIVTIKDSQDLLRELEEPGVDPSVVKQQQEFVEGFKEEIDGLQEELDVVQNQGAELMTACGEPDKPVIKKSIDEVNSAWENLNKTWKERVERLEEAMQNAVQFQDGLQGMFDWVDILESKLDLMSPVGTDLETVKQQIVELKEFKGEAYQLQIEMERLNHQAGLLLKKVTEEADRCAIQEPMSELKMLWDNLDEKIISRQHKLEGGLLALGQFQHALDELLAWMSHTEELLNEQRKAGGDPKAIEIELAKHHVLQNDVLAHKATVETVNKAGNDLVESSAGEEASSLQSKLENLNQRWKAILEKTTQRKQQLESALLQAQGFHGEIEDMQQWLKDTERQLLASKAVGGLPDTAREQLNAHLELCSALEAKEELYQELMNKGHQLLAVTPEGPDSNTEQDLANLKDKWEAVQGKVAERKVKLEEALTLATDFHNSLQDFINWLTQAEQTLNMVSPASLILETIMFQIDEHKMFVTEVNSHREHIIDLDKTGTHLKYFSQKQDVVLIKNLLLSVQGRWEKLVQRSVERGRLLDDARKRAKQFNETWNKLMEWLDESEKTLDSEVEIANDPDKIKTQLAQHKEFQKALGSKHSVYDTTTRTGRALKDKTSLQDDNQKLDDMLSELRDKWDTVCGKSVERQNKLEEALLFSGQFTDALQALIDWLYRVEPQLAEDQPVHGDIDLVLNLIDNHKVFQKELGKRTVSVQALKRSAKELVESSHDDSSWVKVQMQELSTRWETVCNLSVSKQARLEQALCQAEEFHSTVHILLEWLAEAEQTLRFHGSLPDDEEALQALIEQHKEFMKKLEEKRVALNKATSMGEAILTICHPDSITTIKHWNTIIKARFEEVQAWARQHQQRLATALTELLTTQELLENLLTWLQWAETNLNDKDKEPLPQEIEEVKSLIAEHQAFMEEMTRKQPDVDKITKTHKRKAALEPPNQSQIPVLGKGRPGRKRSPTQTMYGSATQAPIETKNPRVNLLVTKWQHVWLLALDRRRKLNDAMDRLEELKEFANFDFDVWRKRYMRWMNHKKSRVMDFFRRIDKDQDGKVTRQEFIEGILSSKFPTSRLEMSAVADIFDRDGDGYIDYYEFVAALHPNKDAYKPLTDADKIEDEVTRQVAKCKCPKRFQVEQIGANKYRFYLGNQFGDSQQLRLVRILRSTVMVRVGGGWMALDEFLVKNDPCRVHHHGSKMLRSESNSSITQSPIAKGRTNMELREKFILPEGTTQVMASFRYRGRRSRPSSRGASPNRSTSSQSCPVPSHATPQHITRNYDKPWLTNSKPSTPLKSSDSFGSQGSSSEGTPVQGSKLRLPGYLSGKGFQSGEEGTLISAAVLKARTQTIDSRKNSSRPGSKAGSRGSSRRGSDASDFDISDIQSVCSDVSETVGDSTRATPRSASRQHGGKPSKIPTPQRRTTPTSKLAKGSKR</sequence>
<dbReference type="GO" id="GO:0045104">
    <property type="term" value="P:intermediate filament cytoskeleton organization"/>
    <property type="evidence" value="ECO:0007669"/>
    <property type="project" value="InterPro"/>
</dbReference>
<organism evidence="24 25">
    <name type="scientific">Dicentrarchus labrax</name>
    <name type="common">European seabass</name>
    <name type="synonym">Morone labrax</name>
    <dbReference type="NCBI Taxonomy" id="13489"/>
    <lineage>
        <taxon>Eukaryota</taxon>
        <taxon>Metazoa</taxon>
        <taxon>Chordata</taxon>
        <taxon>Craniata</taxon>
        <taxon>Vertebrata</taxon>
        <taxon>Euteleostomi</taxon>
        <taxon>Actinopterygii</taxon>
        <taxon>Neopterygii</taxon>
        <taxon>Teleostei</taxon>
        <taxon>Neoteleostei</taxon>
        <taxon>Acanthomorphata</taxon>
        <taxon>Eupercaria</taxon>
        <taxon>Moronidae</taxon>
        <taxon>Dicentrarchus</taxon>
    </lineage>
</organism>
<dbReference type="GO" id="GO:0005198">
    <property type="term" value="F:structural molecule activity"/>
    <property type="evidence" value="ECO:0007669"/>
    <property type="project" value="TreeGrafter"/>
</dbReference>
<dbReference type="GO" id="GO:0005509">
    <property type="term" value="F:calcium ion binding"/>
    <property type="evidence" value="ECO:0007669"/>
    <property type="project" value="InterPro"/>
</dbReference>
<keyword evidence="5" id="KW-1003">Cell membrane</keyword>
<feature type="coiled-coil region" evidence="17">
    <location>
        <begin position="3281"/>
        <end position="3315"/>
    </location>
</feature>